<proteinExistence type="inferred from homology"/>
<dbReference type="Proteomes" id="UP000658980">
    <property type="component" value="Unassembled WGS sequence"/>
</dbReference>
<feature type="transmembrane region" description="Helical" evidence="1">
    <location>
        <begin position="35"/>
        <end position="55"/>
    </location>
</feature>
<keyword evidence="1" id="KW-0133">Cell shape</keyword>
<comment type="pathway">
    <text evidence="1">Cell wall biogenesis; peptidoglycan biosynthesis.</text>
</comment>
<dbReference type="EMBL" id="JACSPU010000003">
    <property type="protein sequence ID" value="MBD8015033.1"/>
    <property type="molecule type" value="Genomic_DNA"/>
</dbReference>
<feature type="transmembrane region" description="Helical" evidence="1">
    <location>
        <begin position="194"/>
        <end position="213"/>
    </location>
</feature>
<gene>
    <name evidence="1" type="primary">amj</name>
    <name evidence="2" type="ORF">H9630_09390</name>
</gene>
<evidence type="ECO:0000313" key="3">
    <source>
        <dbReference type="Proteomes" id="UP000658980"/>
    </source>
</evidence>
<keyword evidence="1" id="KW-0472">Membrane</keyword>
<name>A0ABR8WDE3_9BACL</name>
<dbReference type="HAMAP" id="MF_02077">
    <property type="entry name" value="Amj_flippase"/>
    <property type="match status" value="1"/>
</dbReference>
<comment type="caution">
    <text evidence="2">The sequence shown here is derived from an EMBL/GenBank/DDBJ whole genome shotgun (WGS) entry which is preliminary data.</text>
</comment>
<keyword evidence="1" id="KW-1003">Cell membrane</keyword>
<feature type="transmembrane region" description="Helical" evidence="1">
    <location>
        <begin position="85"/>
        <end position="109"/>
    </location>
</feature>
<sequence>MELLTEKLIMIALFILIIHSIETLAYAVRLSGARVRLLASALSLFNVMVMVSRLSNMMQQPFTGSLIDKAPSDNAFIFVENQFRILIGSASLGTLLGIICLPTFVAIFSRAIIHLANERGSIPNLLKKGFTFDYMRRGFKYIRKPSLSYLRGIGIREIPIKLFVINVVITAVYTIGVLSALYASLLVPEYKTTAIMASGLINGIATMLLIIFIDPKISILADDVINKKGNYSELKRASVMMMSSRLLGTVFAQILFIPGAHYVAWFAKIIA</sequence>
<dbReference type="InterPro" id="IPR021260">
    <property type="entry name" value="Amj"/>
</dbReference>
<keyword evidence="1" id="KW-1133">Transmembrane helix</keyword>
<protein>
    <recommendedName>
        <fullName evidence="1">Lipid II flippase Amj</fullName>
    </recommendedName>
</protein>
<feature type="transmembrane region" description="Helical" evidence="1">
    <location>
        <begin position="6"/>
        <end position="28"/>
    </location>
</feature>
<reference evidence="2 3" key="1">
    <citation type="submission" date="2020-08" db="EMBL/GenBank/DDBJ databases">
        <title>A Genomic Blueprint of the Chicken Gut Microbiome.</title>
        <authorList>
            <person name="Gilroy R."/>
            <person name="Ravi A."/>
            <person name="Getino M."/>
            <person name="Pursley I."/>
            <person name="Horton D.L."/>
            <person name="Alikhan N.-F."/>
            <person name="Baker D."/>
            <person name="Gharbi K."/>
            <person name="Hall N."/>
            <person name="Watson M."/>
            <person name="Adriaenssens E.M."/>
            <person name="Foster-Nyarko E."/>
            <person name="Jarju S."/>
            <person name="Secka A."/>
            <person name="Antonio M."/>
            <person name="Oren A."/>
            <person name="Chaudhuri R."/>
            <person name="La Ragione R.M."/>
            <person name="Hildebrand F."/>
            <person name="Pallen M.J."/>
        </authorList>
    </citation>
    <scope>NUCLEOTIDE SEQUENCE [LARGE SCALE GENOMIC DNA]</scope>
    <source>
        <strain evidence="2 3">Sa1BUA13</strain>
    </source>
</reference>
<feature type="transmembrane region" description="Helical" evidence="1">
    <location>
        <begin position="160"/>
        <end position="182"/>
    </location>
</feature>
<comment type="similarity">
    <text evidence="1">Belongs to the Amj family.</text>
</comment>
<keyword evidence="1" id="KW-0961">Cell wall biogenesis/degradation</keyword>
<dbReference type="Pfam" id="PF10997">
    <property type="entry name" value="Amj"/>
    <property type="match status" value="1"/>
</dbReference>
<keyword evidence="1" id="KW-0813">Transport</keyword>
<evidence type="ECO:0000313" key="2">
    <source>
        <dbReference type="EMBL" id="MBD8015033.1"/>
    </source>
</evidence>
<organism evidence="2 3">
    <name type="scientific">Planococcus wigleyi</name>
    <dbReference type="NCBI Taxonomy" id="2762216"/>
    <lineage>
        <taxon>Bacteria</taxon>
        <taxon>Bacillati</taxon>
        <taxon>Bacillota</taxon>
        <taxon>Bacilli</taxon>
        <taxon>Bacillales</taxon>
        <taxon>Caryophanaceae</taxon>
        <taxon>Planococcus</taxon>
    </lineage>
</organism>
<feature type="transmembrane region" description="Helical" evidence="1">
    <location>
        <begin position="246"/>
        <end position="267"/>
    </location>
</feature>
<keyword evidence="3" id="KW-1185">Reference proteome</keyword>
<keyword evidence="1" id="KW-0812">Transmembrane</keyword>
<keyword evidence="1" id="KW-0573">Peptidoglycan synthesis</keyword>
<evidence type="ECO:0000256" key="1">
    <source>
        <dbReference type="HAMAP-Rule" id="MF_02077"/>
    </source>
</evidence>
<comment type="subcellular location">
    <subcellularLocation>
        <location evidence="1">Cell membrane</location>
        <topology evidence="1">Multi-pass membrane protein</topology>
    </subcellularLocation>
</comment>
<accession>A0ABR8WDE3</accession>
<comment type="function">
    <text evidence="1">Involved in peptidoglycan biosynthesis. Transports lipid-linked peptidoglycan precursors from the inner to the outer leaflet of the cytoplasmic membrane.</text>
</comment>